<dbReference type="EMBL" id="CP104013">
    <property type="protein sequence ID" value="UYP47715.1"/>
    <property type="molecule type" value="Genomic_DNA"/>
</dbReference>
<dbReference type="InterPro" id="IPR027417">
    <property type="entry name" value="P-loop_NTPase"/>
</dbReference>
<evidence type="ECO:0000313" key="2">
    <source>
        <dbReference type="EMBL" id="UYP47715.1"/>
    </source>
</evidence>
<proteinExistence type="predicted"/>
<dbReference type="PRINTS" id="PR00449">
    <property type="entry name" value="RASTRNSFRMNG"/>
</dbReference>
<keyword evidence="3" id="KW-1185">Reference proteome</keyword>
<dbReference type="PROSITE" id="PS51419">
    <property type="entry name" value="RAB"/>
    <property type="match status" value="1"/>
</dbReference>
<gene>
    <name evidence="2" type="ORF">NEF87_004000</name>
</gene>
<organism evidence="2 3">
    <name type="scientific">Candidatus Lokiarchaeum ossiferum</name>
    <dbReference type="NCBI Taxonomy" id="2951803"/>
    <lineage>
        <taxon>Archaea</taxon>
        <taxon>Promethearchaeati</taxon>
        <taxon>Promethearchaeota</taxon>
        <taxon>Promethearchaeia</taxon>
        <taxon>Promethearchaeales</taxon>
        <taxon>Promethearchaeaceae</taxon>
        <taxon>Candidatus Lokiarchaeum</taxon>
    </lineage>
</organism>
<sequence>MEFKCKVSLIGNERVGKTSLILRYINNTFSEEYMTTLGADFVDKNYTRDDIGILKGNDSFNLVLWDMAGQSHFKDVASIYCEGSAGIIIVFDISDKESFEALPDWIQFADKVAKDALRIIVGNKTDLPMAISEAEIKKMEKRIKTPIRLVSAKMNLEEEDSNVQDVFTTMATDLVIKFQKQIEDA</sequence>
<dbReference type="InterPro" id="IPR005225">
    <property type="entry name" value="Small_GTP-bd"/>
</dbReference>
<dbReference type="CDD" id="cd00154">
    <property type="entry name" value="Rab"/>
    <property type="match status" value="1"/>
</dbReference>
<dbReference type="Proteomes" id="UP001208689">
    <property type="component" value="Chromosome"/>
</dbReference>
<dbReference type="Pfam" id="PF00071">
    <property type="entry name" value="Ras"/>
    <property type="match status" value="1"/>
</dbReference>
<dbReference type="PANTHER" id="PTHR47978">
    <property type="match status" value="1"/>
</dbReference>
<keyword evidence="1" id="KW-0547">Nucleotide-binding</keyword>
<protein>
    <recommendedName>
        <fullName evidence="4">GTP-binding protein</fullName>
    </recommendedName>
</protein>
<dbReference type="InterPro" id="IPR001806">
    <property type="entry name" value="Small_GTPase"/>
</dbReference>
<name>A0ABY6HW30_9ARCH</name>
<evidence type="ECO:0008006" key="4">
    <source>
        <dbReference type="Google" id="ProtNLM"/>
    </source>
</evidence>
<dbReference type="SMART" id="SM00174">
    <property type="entry name" value="RHO"/>
    <property type="match status" value="1"/>
</dbReference>
<accession>A0ABY6HW30</accession>
<dbReference type="PROSITE" id="PS51421">
    <property type="entry name" value="RAS"/>
    <property type="match status" value="1"/>
</dbReference>
<dbReference type="SUPFAM" id="SSF52540">
    <property type="entry name" value="P-loop containing nucleoside triphosphate hydrolases"/>
    <property type="match status" value="1"/>
</dbReference>
<evidence type="ECO:0000256" key="1">
    <source>
        <dbReference type="ARBA" id="ARBA00022741"/>
    </source>
</evidence>
<dbReference type="NCBIfam" id="TIGR00231">
    <property type="entry name" value="small_GTP"/>
    <property type="match status" value="1"/>
</dbReference>
<dbReference type="SMART" id="SM00173">
    <property type="entry name" value="RAS"/>
    <property type="match status" value="1"/>
</dbReference>
<evidence type="ECO:0000313" key="3">
    <source>
        <dbReference type="Proteomes" id="UP001208689"/>
    </source>
</evidence>
<dbReference type="Gene3D" id="3.40.50.300">
    <property type="entry name" value="P-loop containing nucleotide triphosphate hydrolases"/>
    <property type="match status" value="1"/>
</dbReference>
<reference evidence="2" key="1">
    <citation type="submission" date="2022-09" db="EMBL/GenBank/DDBJ databases">
        <title>Actin cytoskeleton and complex cell architecture in an #Asgard archaeon.</title>
        <authorList>
            <person name="Ponce Toledo R.I."/>
            <person name="Schleper C."/>
            <person name="Rodrigues Oliveira T."/>
            <person name="Wollweber F."/>
            <person name="Xu J."/>
            <person name="Rittmann S."/>
            <person name="Klingl A."/>
            <person name="Pilhofer M."/>
        </authorList>
    </citation>
    <scope>NUCLEOTIDE SEQUENCE</scope>
    <source>
        <strain evidence="2">B-35</strain>
    </source>
</reference>
<dbReference type="SMART" id="SM00175">
    <property type="entry name" value="RAB"/>
    <property type="match status" value="1"/>
</dbReference>